<dbReference type="InterPro" id="IPR058543">
    <property type="entry name" value="Beta-prop_RSE1/DDB1/CPSF1_2nd"/>
</dbReference>
<reference evidence="6 7" key="1">
    <citation type="journal article" date="2016" name="Nat. Commun.">
        <title>Extremotolerant tardigrade genome and improved radiotolerance of human cultured cells by tardigrade-unique protein.</title>
        <authorList>
            <person name="Hashimoto T."/>
            <person name="Horikawa D.D."/>
            <person name="Saito Y."/>
            <person name="Kuwahara H."/>
            <person name="Kozuka-Hata H."/>
            <person name="Shin-I T."/>
            <person name="Minakuchi Y."/>
            <person name="Ohishi K."/>
            <person name="Motoyama A."/>
            <person name="Aizu T."/>
            <person name="Enomoto A."/>
            <person name="Kondo K."/>
            <person name="Tanaka S."/>
            <person name="Hara Y."/>
            <person name="Koshikawa S."/>
            <person name="Sagara H."/>
            <person name="Miura T."/>
            <person name="Yokobori S."/>
            <person name="Miyagawa K."/>
            <person name="Suzuki Y."/>
            <person name="Kubo T."/>
            <person name="Oyama M."/>
            <person name="Kohara Y."/>
            <person name="Fujiyama A."/>
            <person name="Arakawa K."/>
            <person name="Katayama T."/>
            <person name="Toyoda A."/>
            <person name="Kunieda T."/>
        </authorList>
    </citation>
    <scope>NUCLEOTIDE SEQUENCE [LARGE SCALE GENOMIC DNA]</scope>
    <source>
        <strain evidence="6 7">YOKOZUNA-1</strain>
    </source>
</reference>
<evidence type="ECO:0000313" key="6">
    <source>
        <dbReference type="EMBL" id="GAU90357.1"/>
    </source>
</evidence>
<gene>
    <name evidence="6" type="primary">RvY_02782-1</name>
    <name evidence="6" type="synonym">RvY_02782.1</name>
    <name evidence="6" type="ORF">RvY_02782</name>
</gene>
<keyword evidence="2" id="KW-0539">Nucleus</keyword>
<dbReference type="OrthoDB" id="433457at2759"/>
<dbReference type="Gene3D" id="1.10.150.910">
    <property type="match status" value="1"/>
</dbReference>
<keyword evidence="7" id="KW-1185">Reference proteome</keyword>
<dbReference type="SUPFAM" id="SSF63825">
    <property type="entry name" value="YWTD domain"/>
    <property type="match status" value="1"/>
</dbReference>
<evidence type="ECO:0000256" key="2">
    <source>
        <dbReference type="ARBA" id="ARBA00023242"/>
    </source>
</evidence>
<dbReference type="AlphaFoldDB" id="A0A1D1USZ8"/>
<dbReference type="Proteomes" id="UP000186922">
    <property type="component" value="Unassembled WGS sequence"/>
</dbReference>
<dbReference type="InterPro" id="IPR015943">
    <property type="entry name" value="WD40/YVTN_repeat-like_dom_sf"/>
</dbReference>
<sequence length="1149" mass="125883">MAKTGAPPPRFYVASSEPPGAANACACGYFLNKQDKNLVLGRKDQLDIFGFTSEGLKVLATTRLSHAIHTLVPVRPHWAKTDLVFVLLQNLEVLILEFRLNAEKRPVMLTRAGGSAADKVGRFSNSGFLVAVDPNNACIALHIYESLVRIIPLNKELTDTKELETFSIRIDENSVHSIVFLHNADIPTIAMLHKDASGTHIVSYEVDFKEKEFKPPQNGKVEYKNIEADMQALLAVPGTNKGLVGCGYNMLLYVDADEGNSTTSEIRRENRGMGVVYSVISDSEAAMKILVADFIGMLHVIRLKKAPSSNPNRQKVTELNVISLGKLTIASCAAYLDNRVLFIGSRMADSSVIRFREDPHPDTGNLFDVLETITNIGCITDFTIVRSEAQGTQPQMIACSGYGPGTSARIIRSGIGVQETTSLDLPTGRQIFGVNTQTVEEGPHDVLVMSFLNETRVLRMEQTVGDFEDVESMGAFALNDATLLVKKIVGHIVQITRKSIRVIEPGTLQLKGEWFPPEGSQQIGCAASYNNQIVIGAFDTLMVFTFTTTDTAPVIQQVKMGGQISAVDIVSFSGAHLADLIAVATWNMDVVLLTAPDWTPALTIDLNTDVFARSVMFYQLEVNDFVIAGLGDGTLQYFIVEKGQAAVTVSPGKRVNVGTQPTYLKPFIARGQKSVFVCNDRPSVIHGSGGKLIFSSVNMKHVYSVCQVDSPVYPNNLAIVTETGVVLGKIDEIQKLHIRSVALPGTPRRVVYQAETGTYGFIVIDKPMNVDMAAGGDATMQEDLMEEDDDPMGLAAELPSHKFIITDHTNYQILTQYNFQRYEAVQALASGNLGTDPRTFYVVGTGIGSPTEKDISNGRIIVFQHADKSLQIVHEKSVKGFVTSLVIFKDKLLVTCGSSVKLMRWTEDGSDLLLEQSVSRFMMPTGLKVKGDFVLVLDLMRSVTLMLYRGNENKFDVIAADPIPRWPTDCEFLDDDSCIVTDTYSNLIFLRRDLETKDQEGKDMVEIAGANFADITNVVRKGTLLGESTVNERHFAQNALILGTQSGSVMHVLAIDENTFTILKQLSDRMVRSIMPFGRVMPDKYNSVLSSTGGSKPAHGVINGDLIEMFASMHSQEMAEAVDGIKDLNGTVVNVETIARMVEDLSRSH</sequence>
<dbReference type="InterPro" id="IPR050358">
    <property type="entry name" value="RSE1/DDB1/CFT1"/>
</dbReference>
<name>A0A1D1USZ8_RAMVA</name>
<feature type="domain" description="RSE1/DDB1/CPSF1 first beta-propeller" evidence="4">
    <location>
        <begin position="25"/>
        <end position="359"/>
    </location>
</feature>
<dbReference type="GO" id="GO:0003676">
    <property type="term" value="F:nucleic acid binding"/>
    <property type="evidence" value="ECO:0007669"/>
    <property type="project" value="InterPro"/>
</dbReference>
<dbReference type="Pfam" id="PF03178">
    <property type="entry name" value="CPSF_A"/>
    <property type="match status" value="1"/>
</dbReference>
<evidence type="ECO:0000256" key="1">
    <source>
        <dbReference type="ARBA" id="ARBA00004123"/>
    </source>
</evidence>
<evidence type="ECO:0000259" key="4">
    <source>
        <dbReference type="Pfam" id="PF10433"/>
    </source>
</evidence>
<evidence type="ECO:0000259" key="3">
    <source>
        <dbReference type="Pfam" id="PF03178"/>
    </source>
</evidence>
<dbReference type="InterPro" id="IPR004871">
    <property type="entry name" value="RSE1/DDB1/CPSF1_C"/>
</dbReference>
<dbReference type="InterPro" id="IPR018846">
    <property type="entry name" value="Beta-prop_RSE1/DDB1/CPSF1_1st"/>
</dbReference>
<protein>
    <recommendedName>
        <fullName evidence="8">DNA damage-binding protein 1</fullName>
    </recommendedName>
</protein>
<dbReference type="PANTHER" id="PTHR10644">
    <property type="entry name" value="DNA REPAIR/RNA PROCESSING CPSF FAMILY"/>
    <property type="match status" value="1"/>
</dbReference>
<evidence type="ECO:0000313" key="7">
    <source>
        <dbReference type="Proteomes" id="UP000186922"/>
    </source>
</evidence>
<dbReference type="Gene3D" id="2.130.10.10">
    <property type="entry name" value="YVTN repeat-like/Quinoprotein amine dehydrogenase"/>
    <property type="match status" value="3"/>
</dbReference>
<dbReference type="STRING" id="947166.A0A1D1USZ8"/>
<organism evidence="6 7">
    <name type="scientific">Ramazzottius varieornatus</name>
    <name type="common">Water bear</name>
    <name type="synonym">Tardigrade</name>
    <dbReference type="NCBI Taxonomy" id="947166"/>
    <lineage>
        <taxon>Eukaryota</taxon>
        <taxon>Metazoa</taxon>
        <taxon>Ecdysozoa</taxon>
        <taxon>Tardigrada</taxon>
        <taxon>Eutardigrada</taxon>
        <taxon>Parachela</taxon>
        <taxon>Hypsibioidea</taxon>
        <taxon>Ramazzottiidae</taxon>
        <taxon>Ramazzottius</taxon>
    </lineage>
</organism>
<feature type="domain" description="RSE1/DDB1/CPSF1 second beta-propeller" evidence="5">
    <location>
        <begin position="418"/>
        <end position="727"/>
    </location>
</feature>
<dbReference type="Pfam" id="PF23726">
    <property type="entry name" value="Beta-prop_RSE1_2nd"/>
    <property type="match status" value="1"/>
</dbReference>
<comment type="subcellular location">
    <subcellularLocation>
        <location evidence="1">Nucleus</location>
    </subcellularLocation>
</comment>
<evidence type="ECO:0000259" key="5">
    <source>
        <dbReference type="Pfam" id="PF23726"/>
    </source>
</evidence>
<proteinExistence type="predicted"/>
<dbReference type="GO" id="GO:0005634">
    <property type="term" value="C:nucleus"/>
    <property type="evidence" value="ECO:0007669"/>
    <property type="project" value="UniProtKB-SubCell"/>
</dbReference>
<evidence type="ECO:0008006" key="8">
    <source>
        <dbReference type="Google" id="ProtNLM"/>
    </source>
</evidence>
<comment type="caution">
    <text evidence="6">The sequence shown here is derived from an EMBL/GenBank/DDBJ whole genome shotgun (WGS) entry which is preliminary data.</text>
</comment>
<accession>A0A1D1USZ8</accession>
<dbReference type="Pfam" id="PF10433">
    <property type="entry name" value="Beta-prop_RSE1_1st"/>
    <property type="match status" value="1"/>
</dbReference>
<dbReference type="EMBL" id="BDGG01000001">
    <property type="protein sequence ID" value="GAU90357.1"/>
    <property type="molecule type" value="Genomic_DNA"/>
</dbReference>
<feature type="domain" description="RSE1/DDB1/CPSF1 C-terminal" evidence="3">
    <location>
        <begin position="804"/>
        <end position="1111"/>
    </location>
</feature>